<dbReference type="PROSITE" id="PS50850">
    <property type="entry name" value="MFS"/>
    <property type="match status" value="1"/>
</dbReference>
<evidence type="ECO:0000256" key="9">
    <source>
        <dbReference type="SAM" id="Phobius"/>
    </source>
</evidence>
<dbReference type="GeneID" id="22910429"/>
<dbReference type="PANTHER" id="PTHR43184">
    <property type="entry name" value="MAJOR FACILITATOR SUPERFAMILY TRANSPORTER 16, ISOFORM B"/>
    <property type="match status" value="1"/>
</dbReference>
<dbReference type="OMA" id="WRIQIFA"/>
<feature type="transmembrane region" description="Helical" evidence="9">
    <location>
        <begin position="423"/>
        <end position="448"/>
    </location>
</feature>
<sequence>MLLIDQEHKGTLMWRFVRYCSDSLRRPKRGRIFLITYLAYATLYATRKPFSVVKTDVQGSLNISTDWLGIIDTCFLGAYAIGQLLIPTLLARYPTMSASAILVVLYGGSGLASFTFGLVSSPAIFSILWIINGLLHAAVFPLLITCLSPWFNSSQRGKVMGAWTTSQQTGAIAATGLSAWMSAHLGWRSAFTIPGIFTFVFGIFVAWAMQGTLTDGTNVHSHQSPLPMDVEMGRLDTWTSRPKTEVAEDMIEVVSANGMTLENVESGPGTESSAAGPDPRSMDPRELRGTRQKDLVEVNPQTPPQGSQSSMNSVVASSSGVSLGSITDVKSVSCSYFCVKCIRYSLLFWLPYYLATELRYPHEVAGYTSIIFDVGGVLGGIGAGQVADRLFRGRRIFVAMFACLAGTLSLIAFSLFAGSSKLVALFMLGAIGIAIAAADSIIGGSAATDLCERAKCSGSTIGAVSGIINGCGSVGAVLQGYLTSRLTQSVGWPSFYLILSGVCLCGSAFLVVPAVHELASVRALS</sequence>
<dbReference type="VEuPathDB" id="CryptoDB:GNI_004730"/>
<evidence type="ECO:0000256" key="1">
    <source>
        <dbReference type="ARBA" id="ARBA00004141"/>
    </source>
</evidence>
<evidence type="ECO:0000256" key="8">
    <source>
        <dbReference type="SAM" id="MobiDB-lite"/>
    </source>
</evidence>
<evidence type="ECO:0000256" key="6">
    <source>
        <dbReference type="ARBA" id="ARBA00022989"/>
    </source>
</evidence>
<dbReference type="GO" id="GO:0005789">
    <property type="term" value="C:endoplasmic reticulum membrane"/>
    <property type="evidence" value="ECO:0007669"/>
    <property type="project" value="TreeGrafter"/>
</dbReference>
<feature type="region of interest" description="Disordered" evidence="8">
    <location>
        <begin position="260"/>
        <end position="313"/>
    </location>
</feature>
<dbReference type="InterPro" id="IPR000849">
    <property type="entry name" value="Sugar_P_transporter"/>
</dbReference>
<evidence type="ECO:0000256" key="5">
    <source>
        <dbReference type="ARBA" id="ARBA00022692"/>
    </source>
</evidence>
<evidence type="ECO:0000259" key="10">
    <source>
        <dbReference type="PROSITE" id="PS50850"/>
    </source>
</evidence>
<evidence type="ECO:0000256" key="3">
    <source>
        <dbReference type="ARBA" id="ARBA00022448"/>
    </source>
</evidence>
<feature type="transmembrane region" description="Helical" evidence="9">
    <location>
        <begin position="124"/>
        <end position="151"/>
    </location>
</feature>
<dbReference type="PIRSF" id="PIRSF002808">
    <property type="entry name" value="Hexose_phosphate_transp"/>
    <property type="match status" value="1"/>
</dbReference>
<comment type="caution">
    <text evidence="11">The sequence shown here is derived from an EMBL/GenBank/DDBJ whole genome shotgun (WGS) entry which is preliminary data.</text>
</comment>
<dbReference type="RefSeq" id="XP_011128567.1">
    <property type="nucleotide sequence ID" value="XM_011130265.1"/>
</dbReference>
<dbReference type="Proteomes" id="UP000019763">
    <property type="component" value="Unassembled WGS sequence"/>
</dbReference>
<feature type="compositionally biased region" description="Basic and acidic residues" evidence="8">
    <location>
        <begin position="280"/>
        <end position="296"/>
    </location>
</feature>
<reference evidence="11" key="1">
    <citation type="submission" date="2013-12" db="EMBL/GenBank/DDBJ databases">
        <authorList>
            <person name="Omoto C.K."/>
            <person name="Sibley D."/>
            <person name="Venepally P."/>
            <person name="Hadjithomas M."/>
            <person name="Karamycheva S."/>
            <person name="Brunk B."/>
            <person name="Roos D."/>
            <person name="Caler E."/>
            <person name="Lorenzi H."/>
        </authorList>
    </citation>
    <scope>NUCLEOTIDE SEQUENCE</scope>
</reference>
<accession>A0A023BDG4</accession>
<keyword evidence="3" id="KW-0813">Transport</keyword>
<keyword evidence="7 9" id="KW-0472">Membrane</keyword>
<proteinExistence type="inferred from homology"/>
<dbReference type="SUPFAM" id="SSF103473">
    <property type="entry name" value="MFS general substrate transporter"/>
    <property type="match status" value="1"/>
</dbReference>
<feature type="transmembrane region" description="Helical" evidence="9">
    <location>
        <begin position="31"/>
        <end position="47"/>
    </location>
</feature>
<name>A0A023BDG4_GRENI</name>
<keyword evidence="6 9" id="KW-1133">Transmembrane helix</keyword>
<dbReference type="Pfam" id="PF07690">
    <property type="entry name" value="MFS_1"/>
    <property type="match status" value="1"/>
</dbReference>
<organism evidence="11 12">
    <name type="scientific">Gregarina niphandrodes</name>
    <name type="common">Septate eugregarine</name>
    <dbReference type="NCBI Taxonomy" id="110365"/>
    <lineage>
        <taxon>Eukaryota</taxon>
        <taxon>Sar</taxon>
        <taxon>Alveolata</taxon>
        <taxon>Apicomplexa</taxon>
        <taxon>Conoidasida</taxon>
        <taxon>Gregarinasina</taxon>
        <taxon>Eugregarinorida</taxon>
        <taxon>Gregarinidae</taxon>
        <taxon>Gregarina</taxon>
    </lineage>
</organism>
<evidence type="ECO:0000256" key="4">
    <source>
        <dbReference type="ARBA" id="ARBA00022597"/>
    </source>
</evidence>
<dbReference type="OrthoDB" id="342060at2759"/>
<feature type="transmembrane region" description="Helical" evidence="9">
    <location>
        <begin position="190"/>
        <end position="209"/>
    </location>
</feature>
<dbReference type="InterPro" id="IPR011701">
    <property type="entry name" value="MFS"/>
</dbReference>
<gene>
    <name evidence="11" type="ORF">GNI_004730</name>
</gene>
<dbReference type="InterPro" id="IPR020846">
    <property type="entry name" value="MFS_dom"/>
</dbReference>
<dbReference type="EMBL" id="AFNH02000038">
    <property type="protein sequence ID" value="EZG88393.1"/>
    <property type="molecule type" value="Genomic_DNA"/>
</dbReference>
<evidence type="ECO:0000256" key="2">
    <source>
        <dbReference type="ARBA" id="ARBA00009598"/>
    </source>
</evidence>
<feature type="domain" description="Major facilitator superfamily (MFS) profile" evidence="10">
    <location>
        <begin position="32"/>
        <end position="525"/>
    </location>
</feature>
<dbReference type="PANTHER" id="PTHR43184:SF12">
    <property type="entry name" value="SUGAR PHOSPHATE EXCHANGER 3"/>
    <property type="match status" value="1"/>
</dbReference>
<dbReference type="AlphaFoldDB" id="A0A023BDG4"/>
<dbReference type="GO" id="GO:0022857">
    <property type="term" value="F:transmembrane transporter activity"/>
    <property type="evidence" value="ECO:0007669"/>
    <property type="project" value="InterPro"/>
</dbReference>
<protein>
    <submittedName>
        <fullName evidence="11">Major facilitator family transporter</fullName>
    </submittedName>
</protein>
<feature type="transmembrane region" description="Helical" evidence="9">
    <location>
        <begin position="67"/>
        <end position="86"/>
    </location>
</feature>
<dbReference type="Gene3D" id="1.20.1250.20">
    <property type="entry name" value="MFS general substrate transporter like domains"/>
    <property type="match status" value="2"/>
</dbReference>
<feature type="transmembrane region" description="Helical" evidence="9">
    <location>
        <begin position="98"/>
        <end position="118"/>
    </location>
</feature>
<feature type="transmembrane region" description="Helical" evidence="9">
    <location>
        <begin position="494"/>
        <end position="515"/>
    </location>
</feature>
<evidence type="ECO:0000256" key="7">
    <source>
        <dbReference type="ARBA" id="ARBA00023136"/>
    </source>
</evidence>
<keyword evidence="4" id="KW-0762">Sugar transport</keyword>
<feature type="transmembrane region" description="Helical" evidence="9">
    <location>
        <begin position="460"/>
        <end position="482"/>
    </location>
</feature>
<keyword evidence="5 9" id="KW-0812">Transmembrane</keyword>
<dbReference type="InterPro" id="IPR036259">
    <property type="entry name" value="MFS_trans_sf"/>
</dbReference>
<comment type="subcellular location">
    <subcellularLocation>
        <location evidence="1">Membrane</location>
        <topology evidence="1">Multi-pass membrane protein</topology>
    </subcellularLocation>
</comment>
<evidence type="ECO:0000313" key="11">
    <source>
        <dbReference type="EMBL" id="EZG88393.1"/>
    </source>
</evidence>
<comment type="similarity">
    <text evidence="2">Belongs to the major facilitator superfamily. Organophosphate:Pi antiporter (OPA) (TC 2.A.1.4) family.</text>
</comment>
<keyword evidence="12" id="KW-1185">Reference proteome</keyword>
<evidence type="ECO:0000313" key="12">
    <source>
        <dbReference type="Proteomes" id="UP000019763"/>
    </source>
</evidence>
<feature type="transmembrane region" description="Helical" evidence="9">
    <location>
        <begin position="396"/>
        <end position="417"/>
    </location>
</feature>
<dbReference type="eggNOG" id="KOG2533">
    <property type="taxonomic scope" value="Eukaryota"/>
</dbReference>